<dbReference type="EMBL" id="JAYKXP010000125">
    <property type="protein sequence ID" value="KAK7024384.1"/>
    <property type="molecule type" value="Genomic_DNA"/>
</dbReference>
<organism evidence="14 15">
    <name type="scientific">Paramarasmius palmivorus</name>
    <dbReference type="NCBI Taxonomy" id="297713"/>
    <lineage>
        <taxon>Eukaryota</taxon>
        <taxon>Fungi</taxon>
        <taxon>Dikarya</taxon>
        <taxon>Basidiomycota</taxon>
        <taxon>Agaricomycotina</taxon>
        <taxon>Agaricomycetes</taxon>
        <taxon>Agaricomycetidae</taxon>
        <taxon>Agaricales</taxon>
        <taxon>Marasmiineae</taxon>
        <taxon>Marasmiaceae</taxon>
        <taxon>Paramarasmius</taxon>
    </lineage>
</organism>
<evidence type="ECO:0000313" key="14">
    <source>
        <dbReference type="EMBL" id="KAK7024384.1"/>
    </source>
</evidence>
<dbReference type="Proteomes" id="UP001383192">
    <property type="component" value="Unassembled WGS sequence"/>
</dbReference>
<evidence type="ECO:0000256" key="1">
    <source>
        <dbReference type="ARBA" id="ARBA00001941"/>
    </source>
</evidence>
<dbReference type="PANTHER" id="PTHR46471">
    <property type="entry name" value="CHITIN DEACETYLASE"/>
    <property type="match status" value="1"/>
</dbReference>
<sequence length="270" mass="30729">MKLSNALGVVFLWIVSSFALPLEEKRQNLATVYYSCTQPNTVAFTFDDGPWIYSDQIVSFLRDQGVKATFFFNGNNYDCIYNTDAMNRVKNVYNNGHMVASHTWRHAHLTTLDWDHIHDEMWRVEQALWRIVGAYPAFVRAPYGEFNDLVRQVAAARGQNLVQWDYEYALHHPAFFEAWNLKTLPSSGDSFGKSADDVKNGYADLIRQHPNTILTLNHETLQVTATDAMYTVIPALKNAGYNLVTVAECLGMQPYQRVGSPQTPDSSWTC</sequence>
<evidence type="ECO:0000256" key="9">
    <source>
        <dbReference type="ARBA" id="ARBA00023277"/>
    </source>
</evidence>
<keyword evidence="10" id="KW-0449">Lipoprotein</keyword>
<keyword evidence="4" id="KW-0336">GPI-anchor</keyword>
<comment type="cofactor">
    <cofactor evidence="1">
        <name>Co(2+)</name>
        <dbReference type="ChEBI" id="CHEBI:48828"/>
    </cofactor>
</comment>
<feature type="domain" description="NodB homology" evidence="13">
    <location>
        <begin position="40"/>
        <end position="244"/>
    </location>
</feature>
<evidence type="ECO:0000256" key="7">
    <source>
        <dbReference type="ARBA" id="ARBA00022801"/>
    </source>
</evidence>
<comment type="caution">
    <text evidence="14">The sequence shown here is derived from an EMBL/GenBank/DDBJ whole genome shotgun (WGS) entry which is preliminary data.</text>
</comment>
<keyword evidence="9" id="KW-0119">Carbohydrate metabolism</keyword>
<keyword evidence="15" id="KW-1185">Reference proteome</keyword>
<dbReference type="Gene3D" id="3.20.20.370">
    <property type="entry name" value="Glycoside hydrolase/deacetylase"/>
    <property type="match status" value="1"/>
</dbReference>
<keyword evidence="7" id="KW-0378">Hydrolase</keyword>
<evidence type="ECO:0000256" key="2">
    <source>
        <dbReference type="ARBA" id="ARBA00004609"/>
    </source>
</evidence>
<gene>
    <name evidence="14" type="ORF">VNI00_016325</name>
</gene>
<keyword evidence="8" id="KW-0472">Membrane</keyword>
<dbReference type="SUPFAM" id="SSF88713">
    <property type="entry name" value="Glycoside hydrolase/deacetylase"/>
    <property type="match status" value="1"/>
</dbReference>
<keyword evidence="11" id="KW-0961">Cell wall biogenesis/degradation</keyword>
<comment type="subcellular location">
    <subcellularLocation>
        <location evidence="2">Cell membrane</location>
        <topology evidence="2">Lipid-anchor</topology>
        <topology evidence="2">GPI-anchor</topology>
    </subcellularLocation>
</comment>
<feature type="signal peptide" evidence="12">
    <location>
        <begin position="1"/>
        <end position="19"/>
    </location>
</feature>
<evidence type="ECO:0000256" key="8">
    <source>
        <dbReference type="ARBA" id="ARBA00023136"/>
    </source>
</evidence>
<dbReference type="GO" id="GO:0016810">
    <property type="term" value="F:hydrolase activity, acting on carbon-nitrogen (but not peptide) bonds"/>
    <property type="evidence" value="ECO:0007669"/>
    <property type="project" value="InterPro"/>
</dbReference>
<dbReference type="AlphaFoldDB" id="A0AAW0BEW1"/>
<evidence type="ECO:0000256" key="3">
    <source>
        <dbReference type="ARBA" id="ARBA00022475"/>
    </source>
</evidence>
<evidence type="ECO:0000256" key="12">
    <source>
        <dbReference type="SAM" id="SignalP"/>
    </source>
</evidence>
<dbReference type="InterPro" id="IPR011330">
    <property type="entry name" value="Glyco_hydro/deAcase_b/a-brl"/>
</dbReference>
<dbReference type="InterPro" id="IPR002509">
    <property type="entry name" value="NODB_dom"/>
</dbReference>
<keyword evidence="5" id="KW-0479">Metal-binding</keyword>
<keyword evidence="6 12" id="KW-0732">Signal</keyword>
<reference evidence="14 15" key="1">
    <citation type="submission" date="2024-01" db="EMBL/GenBank/DDBJ databases">
        <title>A draft genome for a cacao thread blight-causing isolate of Paramarasmius palmivorus.</title>
        <authorList>
            <person name="Baruah I.K."/>
            <person name="Bukari Y."/>
            <person name="Amoako-Attah I."/>
            <person name="Meinhardt L.W."/>
            <person name="Bailey B.A."/>
            <person name="Cohen S.P."/>
        </authorList>
    </citation>
    <scope>NUCLEOTIDE SEQUENCE [LARGE SCALE GENOMIC DNA]</scope>
    <source>
        <strain evidence="14 15">GH-12</strain>
    </source>
</reference>
<dbReference type="PROSITE" id="PS51677">
    <property type="entry name" value="NODB"/>
    <property type="match status" value="1"/>
</dbReference>
<accession>A0AAW0BEW1</accession>
<evidence type="ECO:0000256" key="4">
    <source>
        <dbReference type="ARBA" id="ARBA00022622"/>
    </source>
</evidence>
<dbReference type="GO" id="GO:0005886">
    <property type="term" value="C:plasma membrane"/>
    <property type="evidence" value="ECO:0007669"/>
    <property type="project" value="UniProtKB-SubCell"/>
</dbReference>
<proteinExistence type="predicted"/>
<evidence type="ECO:0000256" key="11">
    <source>
        <dbReference type="ARBA" id="ARBA00023316"/>
    </source>
</evidence>
<dbReference type="GO" id="GO:0098552">
    <property type="term" value="C:side of membrane"/>
    <property type="evidence" value="ECO:0007669"/>
    <property type="project" value="UniProtKB-KW"/>
</dbReference>
<dbReference type="GO" id="GO:0071555">
    <property type="term" value="P:cell wall organization"/>
    <property type="evidence" value="ECO:0007669"/>
    <property type="project" value="UniProtKB-KW"/>
</dbReference>
<dbReference type="GO" id="GO:0046872">
    <property type="term" value="F:metal ion binding"/>
    <property type="evidence" value="ECO:0007669"/>
    <property type="project" value="UniProtKB-KW"/>
</dbReference>
<dbReference type="PANTHER" id="PTHR46471:SF2">
    <property type="entry name" value="CHITIN DEACETYLASE-RELATED"/>
    <property type="match status" value="1"/>
</dbReference>
<feature type="chain" id="PRO_5043967831" description="NodB homology domain-containing protein" evidence="12">
    <location>
        <begin position="20"/>
        <end position="270"/>
    </location>
</feature>
<keyword evidence="3" id="KW-1003">Cell membrane</keyword>
<evidence type="ECO:0000256" key="10">
    <source>
        <dbReference type="ARBA" id="ARBA00023288"/>
    </source>
</evidence>
<dbReference type="GO" id="GO:0005975">
    <property type="term" value="P:carbohydrate metabolic process"/>
    <property type="evidence" value="ECO:0007669"/>
    <property type="project" value="InterPro"/>
</dbReference>
<keyword evidence="4" id="KW-0325">Glycoprotein</keyword>
<evidence type="ECO:0000313" key="15">
    <source>
        <dbReference type="Proteomes" id="UP001383192"/>
    </source>
</evidence>
<evidence type="ECO:0000256" key="6">
    <source>
        <dbReference type="ARBA" id="ARBA00022729"/>
    </source>
</evidence>
<protein>
    <recommendedName>
        <fullName evidence="13">NodB homology domain-containing protein</fullName>
    </recommendedName>
</protein>
<evidence type="ECO:0000259" key="13">
    <source>
        <dbReference type="PROSITE" id="PS51677"/>
    </source>
</evidence>
<name>A0AAW0BEW1_9AGAR</name>
<dbReference type="Pfam" id="PF01522">
    <property type="entry name" value="Polysacc_deac_1"/>
    <property type="match status" value="1"/>
</dbReference>
<evidence type="ECO:0000256" key="5">
    <source>
        <dbReference type="ARBA" id="ARBA00022723"/>
    </source>
</evidence>